<comment type="similarity">
    <text evidence="1">Belongs to the BlaI transcriptional regulatory family.</text>
</comment>
<keyword evidence="4" id="KW-0804">Transcription</keyword>
<reference evidence="5" key="1">
    <citation type="submission" date="2022-11" db="EMBL/GenBank/DDBJ databases">
        <title>Hoeflea poritis sp. nov., isolated from scleractinian coral Porites lutea.</title>
        <authorList>
            <person name="Zhang G."/>
            <person name="Wei Q."/>
            <person name="Cai L."/>
        </authorList>
    </citation>
    <scope>NUCLEOTIDE SEQUENCE</scope>
    <source>
        <strain evidence="5">E7-10</strain>
    </source>
</reference>
<name>A0ABT4VLL7_9HYPH</name>
<dbReference type="InterPro" id="IPR036388">
    <property type="entry name" value="WH-like_DNA-bd_sf"/>
</dbReference>
<accession>A0ABT4VLL7</accession>
<proteinExistence type="inferred from homology"/>
<gene>
    <name evidence="5" type="ORF">OOZ53_09075</name>
</gene>
<evidence type="ECO:0000256" key="2">
    <source>
        <dbReference type="ARBA" id="ARBA00023015"/>
    </source>
</evidence>
<evidence type="ECO:0000256" key="4">
    <source>
        <dbReference type="ARBA" id="ARBA00023163"/>
    </source>
</evidence>
<evidence type="ECO:0000313" key="6">
    <source>
        <dbReference type="Proteomes" id="UP001148313"/>
    </source>
</evidence>
<dbReference type="Gene3D" id="1.10.10.10">
    <property type="entry name" value="Winged helix-like DNA-binding domain superfamily/Winged helix DNA-binding domain"/>
    <property type="match status" value="1"/>
</dbReference>
<dbReference type="Pfam" id="PF03965">
    <property type="entry name" value="Penicillinase_R"/>
    <property type="match status" value="1"/>
</dbReference>
<dbReference type="EMBL" id="JAPJZH010000004">
    <property type="protein sequence ID" value="MDA4845499.1"/>
    <property type="molecule type" value="Genomic_DNA"/>
</dbReference>
<evidence type="ECO:0000256" key="3">
    <source>
        <dbReference type="ARBA" id="ARBA00023125"/>
    </source>
</evidence>
<dbReference type="Proteomes" id="UP001148313">
    <property type="component" value="Unassembled WGS sequence"/>
</dbReference>
<protein>
    <submittedName>
        <fullName evidence="5">BlaI/MecI/CopY family transcriptional regulator</fullName>
    </submittedName>
</protein>
<evidence type="ECO:0000256" key="1">
    <source>
        <dbReference type="ARBA" id="ARBA00011046"/>
    </source>
</evidence>
<evidence type="ECO:0000313" key="5">
    <source>
        <dbReference type="EMBL" id="MDA4845499.1"/>
    </source>
</evidence>
<dbReference type="InterPro" id="IPR036390">
    <property type="entry name" value="WH_DNA-bd_sf"/>
</dbReference>
<sequence length="121" mass="13346">MPPSPSELPLLKALWKNRALSARELHEQIAGELGWSLSSTRKTLERMIEKGLVTVTEQHGVKVYSAGVGKIATLAGLTRQFARSVLEIEGPLPTSSFTGSRILSQAELEELERFLDEEDSK</sequence>
<dbReference type="RefSeq" id="WP_271089124.1">
    <property type="nucleotide sequence ID" value="NZ_JAPJZH010000004.1"/>
</dbReference>
<keyword evidence="2" id="KW-0805">Transcription regulation</keyword>
<dbReference type="SUPFAM" id="SSF46785">
    <property type="entry name" value="Winged helix' DNA-binding domain"/>
    <property type="match status" value="1"/>
</dbReference>
<keyword evidence="6" id="KW-1185">Reference proteome</keyword>
<comment type="caution">
    <text evidence="5">The sequence shown here is derived from an EMBL/GenBank/DDBJ whole genome shotgun (WGS) entry which is preliminary data.</text>
</comment>
<dbReference type="InterPro" id="IPR005650">
    <property type="entry name" value="BlaI_family"/>
</dbReference>
<keyword evidence="3" id="KW-0238">DNA-binding</keyword>
<organism evidence="5 6">
    <name type="scientific">Hoeflea poritis</name>
    <dbReference type="NCBI Taxonomy" id="2993659"/>
    <lineage>
        <taxon>Bacteria</taxon>
        <taxon>Pseudomonadati</taxon>
        <taxon>Pseudomonadota</taxon>
        <taxon>Alphaproteobacteria</taxon>
        <taxon>Hyphomicrobiales</taxon>
        <taxon>Rhizobiaceae</taxon>
        <taxon>Hoeflea</taxon>
    </lineage>
</organism>